<reference evidence="4" key="2">
    <citation type="submission" date="2015-01" db="EMBL/GenBank/DDBJ databases">
        <title>Evolutionary Origins and Diversification of the Mycorrhizal Mutualists.</title>
        <authorList>
            <consortium name="DOE Joint Genome Institute"/>
            <consortium name="Mycorrhizal Genomics Consortium"/>
            <person name="Kohler A."/>
            <person name="Kuo A."/>
            <person name="Nagy L.G."/>
            <person name="Floudas D."/>
            <person name="Copeland A."/>
            <person name="Barry K.W."/>
            <person name="Cichocki N."/>
            <person name="Veneault-Fourrey C."/>
            <person name="LaButti K."/>
            <person name="Lindquist E.A."/>
            <person name="Lipzen A."/>
            <person name="Lundell T."/>
            <person name="Morin E."/>
            <person name="Murat C."/>
            <person name="Riley R."/>
            <person name="Ohm R."/>
            <person name="Sun H."/>
            <person name="Tunlid A."/>
            <person name="Henrissat B."/>
            <person name="Grigoriev I.V."/>
            <person name="Hibbett D.S."/>
            <person name="Martin F."/>
        </authorList>
    </citation>
    <scope>NUCLEOTIDE SEQUENCE [LARGE SCALE GENOMIC DNA]</scope>
    <source>
        <strain evidence="4">MUT 4182</strain>
    </source>
</reference>
<accession>A0A0C3Q3W4</accession>
<name>A0A0C3Q3W4_9AGAM</name>
<dbReference type="InterPro" id="IPR002669">
    <property type="entry name" value="UreD"/>
</dbReference>
<dbReference type="HAMAP" id="MF_01384">
    <property type="entry name" value="UreD"/>
    <property type="match status" value="1"/>
</dbReference>
<sequence>MHGRGQATLEAFGRDAVFSDLSFTYPLKLISPKIPAANPVAIAYVLSYGGGLISGDQIELNVETRKEATLILLTQGSTKVFPSRTIDRIRASDVFARQQDGVTPPDTTRQSLEAKVASGSNLVLLPDPVTCFAGSIYTQVQTFRLERGASLCVLDWYTSGRMSRGEEWVFERYRSVNEIWIDGKRAARDVMLLEEPNGRSVLPLAPRTLKARMAPYSCYATLFLIGPAVAPVLSYVEQEMRSVTQFQASAPAELVWSFSPLEHGGIVRAAGVETETVKFWLKRILIPLQSTIGAEAFDKILV</sequence>
<keyword evidence="2" id="KW-0143">Chaperone</keyword>
<evidence type="ECO:0000256" key="1">
    <source>
        <dbReference type="ARBA" id="ARBA00007177"/>
    </source>
</evidence>
<organism evidence="3 4">
    <name type="scientific">Tulasnella calospora MUT 4182</name>
    <dbReference type="NCBI Taxonomy" id="1051891"/>
    <lineage>
        <taxon>Eukaryota</taxon>
        <taxon>Fungi</taxon>
        <taxon>Dikarya</taxon>
        <taxon>Basidiomycota</taxon>
        <taxon>Agaricomycotina</taxon>
        <taxon>Agaricomycetes</taxon>
        <taxon>Cantharellales</taxon>
        <taxon>Tulasnellaceae</taxon>
        <taxon>Tulasnella</taxon>
    </lineage>
</organism>
<dbReference type="GO" id="GO:0016151">
    <property type="term" value="F:nickel cation binding"/>
    <property type="evidence" value="ECO:0007669"/>
    <property type="project" value="InterPro"/>
</dbReference>
<evidence type="ECO:0000313" key="3">
    <source>
        <dbReference type="EMBL" id="KIO17836.1"/>
    </source>
</evidence>
<reference evidence="3 4" key="1">
    <citation type="submission" date="2014-04" db="EMBL/GenBank/DDBJ databases">
        <authorList>
            <consortium name="DOE Joint Genome Institute"/>
            <person name="Kuo A."/>
            <person name="Girlanda M."/>
            <person name="Perotto S."/>
            <person name="Kohler A."/>
            <person name="Nagy L.G."/>
            <person name="Floudas D."/>
            <person name="Copeland A."/>
            <person name="Barry K.W."/>
            <person name="Cichocki N."/>
            <person name="Veneault-Fourrey C."/>
            <person name="LaButti K."/>
            <person name="Lindquist E.A."/>
            <person name="Lipzen A."/>
            <person name="Lundell T."/>
            <person name="Morin E."/>
            <person name="Murat C."/>
            <person name="Sun H."/>
            <person name="Tunlid A."/>
            <person name="Henrissat B."/>
            <person name="Grigoriev I.V."/>
            <person name="Hibbett D.S."/>
            <person name="Martin F."/>
            <person name="Nordberg H.P."/>
            <person name="Cantor M.N."/>
            <person name="Hua S.X."/>
        </authorList>
    </citation>
    <scope>NUCLEOTIDE SEQUENCE [LARGE SCALE GENOMIC DNA]</scope>
    <source>
        <strain evidence="3 4">MUT 4182</strain>
    </source>
</reference>
<evidence type="ECO:0008006" key="5">
    <source>
        <dbReference type="Google" id="ProtNLM"/>
    </source>
</evidence>
<proteinExistence type="inferred from homology"/>
<dbReference type="EMBL" id="KN823339">
    <property type="protein sequence ID" value="KIO17836.1"/>
    <property type="molecule type" value="Genomic_DNA"/>
</dbReference>
<dbReference type="PANTHER" id="PTHR33643">
    <property type="entry name" value="UREASE ACCESSORY PROTEIN D"/>
    <property type="match status" value="1"/>
</dbReference>
<dbReference type="STRING" id="1051891.A0A0C3Q3W4"/>
<dbReference type="PANTHER" id="PTHR33643:SF1">
    <property type="entry name" value="UREASE ACCESSORY PROTEIN D"/>
    <property type="match status" value="1"/>
</dbReference>
<gene>
    <name evidence="3" type="ORF">M407DRAFT_84590</name>
</gene>
<dbReference type="Pfam" id="PF01774">
    <property type="entry name" value="UreD"/>
    <property type="match status" value="1"/>
</dbReference>
<evidence type="ECO:0000313" key="4">
    <source>
        <dbReference type="Proteomes" id="UP000054248"/>
    </source>
</evidence>
<dbReference type="OrthoDB" id="5550464at2759"/>
<comment type="similarity">
    <text evidence="1">Belongs to the UreD family.</text>
</comment>
<protein>
    <recommendedName>
        <fullName evidence="5">Urease accessory protein UreD</fullName>
    </recommendedName>
</protein>
<dbReference type="AlphaFoldDB" id="A0A0C3Q3W4"/>
<evidence type="ECO:0000256" key="2">
    <source>
        <dbReference type="ARBA" id="ARBA00023186"/>
    </source>
</evidence>
<dbReference type="Proteomes" id="UP000054248">
    <property type="component" value="Unassembled WGS sequence"/>
</dbReference>
<dbReference type="HOGENOM" id="CLU_021703_1_1_1"/>
<keyword evidence="4" id="KW-1185">Reference proteome</keyword>